<keyword evidence="1" id="KW-0732">Signal</keyword>
<sequence length="276" mass="31991">MKQTQWTALRLLPFFAIPLLSGCFKSNSTDALCNETPALRCELLNIDDGQCRKPRTDLIWHRYDVLNNPSDQNKIEEYRLVSEYRKCLELASQIAPIDQTELKQKRFAALMHSIEELDRIQSDLTQYKTPQALYFLWSQLGDRDAQRQFLQLEGKPELETAELQYALATFYTSRDHIKTLTLLNRALELSPKEQINTEILQTLSSTNQLLRNKERAYIWAMVAKSFNVPLADKQELHLLYGFESAKYDELDNIAKRVVKALNQGNFNAALVPEQFD</sequence>
<name>A0A7X8TTH6_9VIBR</name>
<gene>
    <name evidence="2" type="ORF">HGP28_16800</name>
</gene>
<dbReference type="AlphaFoldDB" id="A0A7X8TTH6"/>
<dbReference type="Proteomes" id="UP000535589">
    <property type="component" value="Unassembled WGS sequence"/>
</dbReference>
<dbReference type="EMBL" id="JABAIK010000022">
    <property type="protein sequence ID" value="NLS14524.1"/>
    <property type="molecule type" value="Genomic_DNA"/>
</dbReference>
<organism evidence="2 3">
    <name type="scientific">Vibrio agarilyticus</name>
    <dbReference type="NCBI Taxonomy" id="2726741"/>
    <lineage>
        <taxon>Bacteria</taxon>
        <taxon>Pseudomonadati</taxon>
        <taxon>Pseudomonadota</taxon>
        <taxon>Gammaproteobacteria</taxon>
        <taxon>Vibrionales</taxon>
        <taxon>Vibrionaceae</taxon>
        <taxon>Vibrio</taxon>
    </lineage>
</organism>
<dbReference type="PROSITE" id="PS51257">
    <property type="entry name" value="PROKAR_LIPOPROTEIN"/>
    <property type="match status" value="1"/>
</dbReference>
<evidence type="ECO:0000256" key="1">
    <source>
        <dbReference type="SAM" id="SignalP"/>
    </source>
</evidence>
<dbReference type="RefSeq" id="WP_168837615.1">
    <property type="nucleotide sequence ID" value="NZ_JABAIK010000022.1"/>
</dbReference>
<evidence type="ECO:0000313" key="3">
    <source>
        <dbReference type="Proteomes" id="UP000535589"/>
    </source>
</evidence>
<reference evidence="2 3" key="1">
    <citation type="submission" date="2020-04" db="EMBL/GenBank/DDBJ databases">
        <title>Vibrio sp. SM6, a novel species isolated from seawater.</title>
        <authorList>
            <person name="Wang X."/>
        </authorList>
    </citation>
    <scope>NUCLEOTIDE SEQUENCE [LARGE SCALE GENOMIC DNA]</scope>
    <source>
        <strain evidence="2 3">SM6</strain>
    </source>
</reference>
<dbReference type="Pfam" id="PF11207">
    <property type="entry name" value="DUF2989"/>
    <property type="match status" value="1"/>
</dbReference>
<evidence type="ECO:0000313" key="2">
    <source>
        <dbReference type="EMBL" id="NLS14524.1"/>
    </source>
</evidence>
<dbReference type="InterPro" id="IPR021372">
    <property type="entry name" value="DUF2989"/>
</dbReference>
<feature type="signal peptide" evidence="1">
    <location>
        <begin position="1"/>
        <end position="21"/>
    </location>
</feature>
<feature type="chain" id="PRO_5030511402" evidence="1">
    <location>
        <begin position="22"/>
        <end position="276"/>
    </location>
</feature>
<accession>A0A7X8TTH6</accession>
<keyword evidence="3" id="KW-1185">Reference proteome</keyword>
<comment type="caution">
    <text evidence="2">The sequence shown here is derived from an EMBL/GenBank/DDBJ whole genome shotgun (WGS) entry which is preliminary data.</text>
</comment>
<proteinExistence type="predicted"/>
<protein>
    <submittedName>
        <fullName evidence="2">DUF2989 domain-containing protein</fullName>
    </submittedName>
</protein>